<accession>D7DWS0</accession>
<protein>
    <submittedName>
        <fullName evidence="1">Uncharacterized protein</fullName>
    </submittedName>
</protein>
<evidence type="ECO:0000313" key="2">
    <source>
        <dbReference type="Proteomes" id="UP000001511"/>
    </source>
</evidence>
<evidence type="ECO:0000313" key="1">
    <source>
        <dbReference type="EMBL" id="ADI65733.1"/>
    </source>
</evidence>
<proteinExistence type="predicted"/>
<sequence>MKAMTWQNVLSFALFTKSLGERISIIVGMLVFDCEKEYVLQTLTIQ</sequence>
<dbReference type="HOGENOM" id="CLU_3186480_0_0_3"/>
<organism evidence="1 2">
    <name type="scientific">Nostoc azollae (strain 0708)</name>
    <name type="common">Anabaena azollae (strain 0708)</name>
    <dbReference type="NCBI Taxonomy" id="551115"/>
    <lineage>
        <taxon>Bacteria</taxon>
        <taxon>Bacillati</taxon>
        <taxon>Cyanobacteriota</taxon>
        <taxon>Cyanophyceae</taxon>
        <taxon>Nostocales</taxon>
        <taxon>Nostocaceae</taxon>
        <taxon>Trichormus</taxon>
    </lineage>
</organism>
<name>D7DWS0_NOSA0</name>
<dbReference type="Proteomes" id="UP000001511">
    <property type="component" value="Chromosome"/>
</dbReference>
<reference evidence="1 2" key="1">
    <citation type="journal article" date="2010" name="PLoS ONE">
        <title>Genome erosion in a nitrogen-fixing vertically transmitted endosymbiotic multicellular cyanobacterium.</title>
        <authorList>
            <person name="Ran L."/>
            <person name="Larsson J."/>
            <person name="Vigil-Stenman T."/>
            <person name="Nylander J.A."/>
            <person name="Ininbergs K."/>
            <person name="Zheng W.W."/>
            <person name="Lapidus A."/>
            <person name="Lowry S."/>
            <person name="Haselkorn R."/>
            <person name="Bergman B."/>
        </authorList>
    </citation>
    <scope>NUCLEOTIDE SEQUENCE [LARGE SCALE GENOMIC DNA]</scope>
    <source>
        <strain evidence="1 2">0708</strain>
    </source>
</reference>
<dbReference type="STRING" id="551115.Aazo_4425"/>
<dbReference type="AlphaFoldDB" id="D7DWS0"/>
<gene>
    <name evidence="1" type="ordered locus">Aazo_4425</name>
</gene>
<keyword evidence="2" id="KW-1185">Reference proteome</keyword>
<dbReference type="EMBL" id="CP002059">
    <property type="protein sequence ID" value="ADI65733.1"/>
    <property type="molecule type" value="Genomic_DNA"/>
</dbReference>
<dbReference type="KEGG" id="naz:Aazo_4425"/>